<dbReference type="PANTHER" id="PTHR48111:SF1">
    <property type="entry name" value="TWO-COMPONENT RESPONSE REGULATOR ORR33"/>
    <property type="match status" value="1"/>
</dbReference>
<feature type="DNA-binding region" description="OmpR/PhoB-type" evidence="7">
    <location>
        <begin position="122"/>
        <end position="221"/>
    </location>
</feature>
<dbReference type="InterPro" id="IPR039420">
    <property type="entry name" value="WalR-like"/>
</dbReference>
<dbReference type="InterPro" id="IPR001789">
    <property type="entry name" value="Sig_transdc_resp-reg_receiver"/>
</dbReference>
<evidence type="ECO:0000313" key="10">
    <source>
        <dbReference type="EMBL" id="KUK46850.1"/>
    </source>
</evidence>
<dbReference type="GO" id="GO:0000156">
    <property type="term" value="F:phosphorelay response regulator activity"/>
    <property type="evidence" value="ECO:0007669"/>
    <property type="project" value="TreeGrafter"/>
</dbReference>
<keyword evidence="3" id="KW-0805">Transcription regulation</keyword>
<dbReference type="InterPro" id="IPR011006">
    <property type="entry name" value="CheY-like_superfamily"/>
</dbReference>
<dbReference type="InterPro" id="IPR036388">
    <property type="entry name" value="WH-like_DNA-bd_sf"/>
</dbReference>
<protein>
    <submittedName>
        <fullName evidence="10">Putative response regulator</fullName>
    </submittedName>
</protein>
<dbReference type="GO" id="GO:0000976">
    <property type="term" value="F:transcription cis-regulatory region binding"/>
    <property type="evidence" value="ECO:0007669"/>
    <property type="project" value="TreeGrafter"/>
</dbReference>
<evidence type="ECO:0000256" key="1">
    <source>
        <dbReference type="ARBA" id="ARBA00022553"/>
    </source>
</evidence>
<dbReference type="InterPro" id="IPR016032">
    <property type="entry name" value="Sig_transdc_resp-reg_C-effctor"/>
</dbReference>
<dbReference type="PROSITE" id="PS51755">
    <property type="entry name" value="OMPR_PHOB"/>
    <property type="match status" value="1"/>
</dbReference>
<dbReference type="CDD" id="cd00383">
    <property type="entry name" value="trans_reg_C"/>
    <property type="match status" value="1"/>
</dbReference>
<dbReference type="InterPro" id="IPR001867">
    <property type="entry name" value="OmpR/PhoB-type_DNA-bd"/>
</dbReference>
<evidence type="ECO:0000313" key="11">
    <source>
        <dbReference type="Proteomes" id="UP000064249"/>
    </source>
</evidence>
<keyword evidence="5" id="KW-0804">Transcription</keyword>
<evidence type="ECO:0000256" key="3">
    <source>
        <dbReference type="ARBA" id="ARBA00023015"/>
    </source>
</evidence>
<feature type="modified residue" description="4-aspartylphosphate" evidence="6">
    <location>
        <position position="56"/>
    </location>
</feature>
<accession>A0A101FYL4</accession>
<evidence type="ECO:0000256" key="2">
    <source>
        <dbReference type="ARBA" id="ARBA00023012"/>
    </source>
</evidence>
<dbReference type="AlphaFoldDB" id="A0A101FYL4"/>
<keyword evidence="2" id="KW-0902">Two-component regulatory system</keyword>
<dbReference type="PANTHER" id="PTHR48111">
    <property type="entry name" value="REGULATOR OF RPOS"/>
    <property type="match status" value="1"/>
</dbReference>
<evidence type="ECO:0000259" key="9">
    <source>
        <dbReference type="PROSITE" id="PS51755"/>
    </source>
</evidence>
<comment type="caution">
    <text evidence="10">The sequence shown here is derived from an EMBL/GenBank/DDBJ whole genome shotgun (WGS) entry which is preliminary data.</text>
</comment>
<dbReference type="EMBL" id="LGFU01000005">
    <property type="protein sequence ID" value="KUK46850.1"/>
    <property type="molecule type" value="Genomic_DNA"/>
</dbReference>
<evidence type="ECO:0000256" key="5">
    <source>
        <dbReference type="ARBA" id="ARBA00023163"/>
    </source>
</evidence>
<dbReference type="Gene3D" id="3.40.50.2300">
    <property type="match status" value="1"/>
</dbReference>
<feature type="domain" description="OmpR/PhoB-type" evidence="9">
    <location>
        <begin position="122"/>
        <end position="221"/>
    </location>
</feature>
<reference evidence="10 11" key="1">
    <citation type="journal article" date="2015" name="MBio">
        <title>Genome-Resolved Metagenomic Analysis Reveals Roles for Candidate Phyla and Other Microbial Community Members in Biogeochemical Transformations in Oil Reservoirs.</title>
        <authorList>
            <person name="Hu P."/>
            <person name="Tom L."/>
            <person name="Singh A."/>
            <person name="Thomas B.C."/>
            <person name="Baker B.J."/>
            <person name="Piceno Y.M."/>
            <person name="Andersen G.L."/>
            <person name="Banfield J.F."/>
        </authorList>
    </citation>
    <scope>NUCLEOTIDE SEQUENCE [LARGE SCALE GENOMIC DNA]</scope>
    <source>
        <strain evidence="10">46_16</strain>
    </source>
</reference>
<evidence type="ECO:0000256" key="6">
    <source>
        <dbReference type="PROSITE-ProRule" id="PRU00169"/>
    </source>
</evidence>
<gene>
    <name evidence="10" type="ORF">XD73_0254</name>
</gene>
<feature type="domain" description="Response regulatory" evidence="8">
    <location>
        <begin position="7"/>
        <end position="117"/>
    </location>
</feature>
<dbReference type="GO" id="GO:0032993">
    <property type="term" value="C:protein-DNA complex"/>
    <property type="evidence" value="ECO:0007669"/>
    <property type="project" value="TreeGrafter"/>
</dbReference>
<evidence type="ECO:0000259" key="8">
    <source>
        <dbReference type="PROSITE" id="PS50110"/>
    </source>
</evidence>
<evidence type="ECO:0000256" key="7">
    <source>
        <dbReference type="PROSITE-ProRule" id="PRU01091"/>
    </source>
</evidence>
<sequence>MESLKPSVLLIEGKRSDRSSFAGGLIKKDFDVLSFPTGNAAVEHLRKSDPSVVIVDASSMRTTGTRICSAVRKEAPETPIIIIVDEGVNQEKIKDADEVLVFPFTLQKLLNRIKPFIQRDGNKMLEVGPVKLDLAQRWIYCNGKQERLTPRLFTLMKTLMLKPGKLIEREDLFKQLWETDYTGDMRSLDVHISWLRKAIEVDPRNPVYIKTKRGVGYFLDVPEKTNKKQLP</sequence>
<dbReference type="Gene3D" id="1.10.10.10">
    <property type="entry name" value="Winged helix-like DNA-binding domain superfamily/Winged helix DNA-binding domain"/>
    <property type="match status" value="1"/>
</dbReference>
<organism evidence="10 11">
    <name type="scientific">Anaerolinea thermophila</name>
    <dbReference type="NCBI Taxonomy" id="167964"/>
    <lineage>
        <taxon>Bacteria</taxon>
        <taxon>Bacillati</taxon>
        <taxon>Chloroflexota</taxon>
        <taxon>Anaerolineae</taxon>
        <taxon>Anaerolineales</taxon>
        <taxon>Anaerolineaceae</taxon>
        <taxon>Anaerolinea</taxon>
    </lineage>
</organism>
<dbReference type="GO" id="GO:0005829">
    <property type="term" value="C:cytosol"/>
    <property type="evidence" value="ECO:0007669"/>
    <property type="project" value="TreeGrafter"/>
</dbReference>
<dbReference type="GO" id="GO:0006355">
    <property type="term" value="P:regulation of DNA-templated transcription"/>
    <property type="evidence" value="ECO:0007669"/>
    <property type="project" value="InterPro"/>
</dbReference>
<proteinExistence type="predicted"/>
<dbReference type="SUPFAM" id="SSF46894">
    <property type="entry name" value="C-terminal effector domain of the bipartite response regulators"/>
    <property type="match status" value="1"/>
</dbReference>
<name>A0A101FYL4_9CHLR</name>
<keyword evidence="4 7" id="KW-0238">DNA-binding</keyword>
<keyword evidence="1 6" id="KW-0597">Phosphoprotein</keyword>
<dbReference type="SMART" id="SM00862">
    <property type="entry name" value="Trans_reg_C"/>
    <property type="match status" value="1"/>
</dbReference>
<dbReference type="SMART" id="SM00448">
    <property type="entry name" value="REC"/>
    <property type="match status" value="1"/>
</dbReference>
<dbReference type="PROSITE" id="PS50110">
    <property type="entry name" value="RESPONSE_REGULATORY"/>
    <property type="match status" value="1"/>
</dbReference>
<dbReference type="Pfam" id="PF00486">
    <property type="entry name" value="Trans_reg_C"/>
    <property type="match status" value="1"/>
</dbReference>
<dbReference type="Pfam" id="PF00072">
    <property type="entry name" value="Response_reg"/>
    <property type="match status" value="1"/>
</dbReference>
<dbReference type="Proteomes" id="UP000064249">
    <property type="component" value="Unassembled WGS sequence"/>
</dbReference>
<dbReference type="SUPFAM" id="SSF52172">
    <property type="entry name" value="CheY-like"/>
    <property type="match status" value="1"/>
</dbReference>
<evidence type="ECO:0000256" key="4">
    <source>
        <dbReference type="ARBA" id="ARBA00023125"/>
    </source>
</evidence>